<evidence type="ECO:0000313" key="1">
    <source>
        <dbReference type="EMBL" id="KXT16750.1"/>
    </source>
</evidence>
<protein>
    <submittedName>
        <fullName evidence="1">Uncharacterized protein</fullName>
    </submittedName>
</protein>
<dbReference type="Proteomes" id="UP000073492">
    <property type="component" value="Unassembled WGS sequence"/>
</dbReference>
<accession>A0A139IQ76</accession>
<comment type="caution">
    <text evidence="1">The sequence shown here is derived from an EMBL/GenBank/DDBJ whole genome shotgun (WGS) entry which is preliminary data.</text>
</comment>
<dbReference type="OrthoDB" id="10487993at2759"/>
<dbReference type="AlphaFoldDB" id="A0A139IQ76"/>
<dbReference type="EMBL" id="LFZO01000031">
    <property type="protein sequence ID" value="KXT16750.1"/>
    <property type="molecule type" value="Genomic_DNA"/>
</dbReference>
<reference evidence="1 2" key="1">
    <citation type="submission" date="2015-07" db="EMBL/GenBank/DDBJ databases">
        <title>Comparative genomics of the Sigatoka disease complex on banana suggests a link between parallel evolutionary changes in Pseudocercospora fijiensis and Pseudocercospora eumusae and increased virulence on the banana host.</title>
        <authorList>
            <person name="Chang T.-C."/>
            <person name="Salvucci A."/>
            <person name="Crous P.W."/>
            <person name="Stergiopoulos I."/>
        </authorList>
    </citation>
    <scope>NUCLEOTIDE SEQUENCE [LARGE SCALE GENOMIC DNA]</scope>
    <source>
        <strain evidence="1 2">CBS 116634</strain>
    </source>
</reference>
<evidence type="ECO:0000313" key="2">
    <source>
        <dbReference type="Proteomes" id="UP000073492"/>
    </source>
</evidence>
<name>A0A139IQ76_9PEZI</name>
<keyword evidence="2" id="KW-1185">Reference proteome</keyword>
<gene>
    <name evidence="1" type="ORF">AC579_5279</name>
</gene>
<sequence length="84" mass="9259">MQRSCLRLANPPSKPSDETTVYIDPFVKKSGGFFFLGTLDNVQYTWDGLALDGDDFEVTSGIGANTSVTLKWLARKKKGPIAFK</sequence>
<proteinExistence type="predicted"/>
<organism evidence="1 2">
    <name type="scientific">Pseudocercospora musae</name>
    <dbReference type="NCBI Taxonomy" id="113226"/>
    <lineage>
        <taxon>Eukaryota</taxon>
        <taxon>Fungi</taxon>
        <taxon>Dikarya</taxon>
        <taxon>Ascomycota</taxon>
        <taxon>Pezizomycotina</taxon>
        <taxon>Dothideomycetes</taxon>
        <taxon>Dothideomycetidae</taxon>
        <taxon>Mycosphaerellales</taxon>
        <taxon>Mycosphaerellaceae</taxon>
        <taxon>Pseudocercospora</taxon>
    </lineage>
</organism>